<evidence type="ECO:0000256" key="1">
    <source>
        <dbReference type="ARBA" id="ARBA00010718"/>
    </source>
</evidence>
<keyword evidence="9" id="KW-1185">Reference proteome</keyword>
<evidence type="ECO:0000256" key="6">
    <source>
        <dbReference type="ARBA" id="ARBA00048348"/>
    </source>
</evidence>
<gene>
    <name evidence="8" type="ORF">G7081_05140</name>
</gene>
<feature type="domain" description="Alpha-carbonic anhydrase" evidence="7">
    <location>
        <begin position="1"/>
        <end position="232"/>
    </location>
</feature>
<keyword evidence="3" id="KW-0479">Metal-binding</keyword>
<dbReference type="PROSITE" id="PS51144">
    <property type="entry name" value="ALPHA_CA_2"/>
    <property type="match status" value="1"/>
</dbReference>
<dbReference type="InterPro" id="IPR023561">
    <property type="entry name" value="Carbonic_anhydrase_a-class"/>
</dbReference>
<accession>A0A6G8AN51</accession>
<organism evidence="8 9">
    <name type="scientific">Vagococcus coleopterorum</name>
    <dbReference type="NCBI Taxonomy" id="2714946"/>
    <lineage>
        <taxon>Bacteria</taxon>
        <taxon>Bacillati</taxon>
        <taxon>Bacillota</taxon>
        <taxon>Bacilli</taxon>
        <taxon>Lactobacillales</taxon>
        <taxon>Enterococcaceae</taxon>
        <taxon>Vagococcus</taxon>
    </lineage>
</organism>
<evidence type="ECO:0000313" key="9">
    <source>
        <dbReference type="Proteomes" id="UP000500890"/>
    </source>
</evidence>
<dbReference type="GO" id="GO:0004089">
    <property type="term" value="F:carbonate dehydratase activity"/>
    <property type="evidence" value="ECO:0007669"/>
    <property type="project" value="UniProtKB-EC"/>
</dbReference>
<dbReference type="EMBL" id="CP049886">
    <property type="protein sequence ID" value="QIL46498.1"/>
    <property type="molecule type" value="Genomic_DNA"/>
</dbReference>
<proteinExistence type="inferred from homology"/>
<dbReference type="Gene3D" id="3.10.200.10">
    <property type="entry name" value="Alpha carbonic anhydrase"/>
    <property type="match status" value="1"/>
</dbReference>
<evidence type="ECO:0000256" key="3">
    <source>
        <dbReference type="ARBA" id="ARBA00022723"/>
    </source>
</evidence>
<evidence type="ECO:0000256" key="2">
    <source>
        <dbReference type="ARBA" id="ARBA00012925"/>
    </source>
</evidence>
<evidence type="ECO:0000256" key="4">
    <source>
        <dbReference type="ARBA" id="ARBA00022833"/>
    </source>
</evidence>
<dbReference type="PANTHER" id="PTHR18952">
    <property type="entry name" value="CARBONIC ANHYDRASE"/>
    <property type="match status" value="1"/>
</dbReference>
<dbReference type="SMART" id="SM01057">
    <property type="entry name" value="Carb_anhydrase"/>
    <property type="match status" value="1"/>
</dbReference>
<evidence type="ECO:0000313" key="8">
    <source>
        <dbReference type="EMBL" id="QIL46498.1"/>
    </source>
</evidence>
<dbReference type="RefSeq" id="WP_166007887.1">
    <property type="nucleotide sequence ID" value="NZ_CP049886.1"/>
</dbReference>
<dbReference type="Pfam" id="PF00194">
    <property type="entry name" value="Carb_anhydrase"/>
    <property type="match status" value="1"/>
</dbReference>
<dbReference type="KEGG" id="vah:G7081_05140"/>
<name>A0A6G8AN51_9ENTE</name>
<dbReference type="InterPro" id="IPR041891">
    <property type="entry name" value="Alpha_CA_prokaryot-like"/>
</dbReference>
<comment type="catalytic activity">
    <reaction evidence="6">
        <text>hydrogencarbonate + H(+) = CO2 + H2O</text>
        <dbReference type="Rhea" id="RHEA:10748"/>
        <dbReference type="ChEBI" id="CHEBI:15377"/>
        <dbReference type="ChEBI" id="CHEBI:15378"/>
        <dbReference type="ChEBI" id="CHEBI:16526"/>
        <dbReference type="ChEBI" id="CHEBI:17544"/>
        <dbReference type="EC" id="4.2.1.1"/>
    </reaction>
</comment>
<comment type="similarity">
    <text evidence="1">Belongs to the alpha-carbonic anhydrase family.</text>
</comment>
<keyword evidence="5" id="KW-0456">Lyase</keyword>
<dbReference type="SUPFAM" id="SSF51069">
    <property type="entry name" value="Carbonic anhydrase"/>
    <property type="match status" value="1"/>
</dbReference>
<dbReference type="AlphaFoldDB" id="A0A6G8AN51"/>
<reference evidence="8 9" key="1">
    <citation type="submission" date="2020-03" db="EMBL/GenBank/DDBJ databases">
        <title>Vagococcus sp. nov., isolated from beetles.</title>
        <authorList>
            <person name="Hyun D.-W."/>
            <person name="Bae J.-W."/>
        </authorList>
    </citation>
    <scope>NUCLEOTIDE SEQUENCE [LARGE SCALE GENOMIC DNA]</scope>
    <source>
        <strain evidence="8 9">HDW17A</strain>
    </source>
</reference>
<dbReference type="CDD" id="cd03124">
    <property type="entry name" value="alpha_CA_prokaryotic_like"/>
    <property type="match status" value="1"/>
</dbReference>
<dbReference type="GO" id="GO:0008270">
    <property type="term" value="F:zinc ion binding"/>
    <property type="evidence" value="ECO:0007669"/>
    <property type="project" value="InterPro"/>
</dbReference>
<keyword evidence="4" id="KW-0862">Zinc</keyword>
<evidence type="ECO:0000256" key="5">
    <source>
        <dbReference type="ARBA" id="ARBA00023239"/>
    </source>
</evidence>
<sequence>MPIQHLYTKANQKLADLNALPLKSLADGMEAFQYQSPIDFGEVESIISEPEMDLKLHYQEEEYQQKVFGGSYHLVPNEGKSWLTFEGQRFNLDDIHVHFPSEHTLNNQASKFEFHLVHSGPEGENLVIAVMYEGDSDDYIEENPKRRKMMEEIFYEGTNMIFNPADYLSRPLKYYHFVGSLTTPPYSGPVLWFVIDEMQYANLEVVRRVKKFVPTNNNRVVFPVRDRLVYHN</sequence>
<dbReference type="PANTHER" id="PTHR18952:SF265">
    <property type="entry name" value="CARBONIC ANHYDRASE"/>
    <property type="match status" value="1"/>
</dbReference>
<dbReference type="Proteomes" id="UP000500890">
    <property type="component" value="Chromosome"/>
</dbReference>
<protein>
    <recommendedName>
        <fullName evidence="2">carbonic anhydrase</fullName>
        <ecNumber evidence="2">4.2.1.1</ecNumber>
    </recommendedName>
</protein>
<dbReference type="InterPro" id="IPR001148">
    <property type="entry name" value="CA_dom"/>
</dbReference>
<dbReference type="InterPro" id="IPR036398">
    <property type="entry name" value="CA_dom_sf"/>
</dbReference>
<evidence type="ECO:0000259" key="7">
    <source>
        <dbReference type="PROSITE" id="PS51144"/>
    </source>
</evidence>
<dbReference type="EC" id="4.2.1.1" evidence="2"/>